<reference evidence="1 2" key="2">
    <citation type="submission" date="2018-11" db="EMBL/GenBank/DDBJ databases">
        <authorList>
            <consortium name="Pathogen Informatics"/>
        </authorList>
    </citation>
    <scope>NUCLEOTIDE SEQUENCE [LARGE SCALE GENOMIC DNA]</scope>
</reference>
<gene>
    <name evidence="1" type="ORF">TCNE_LOCUS18499</name>
</gene>
<evidence type="ECO:0000313" key="3">
    <source>
        <dbReference type="WBParaSite" id="TCNE_0001850301-mRNA-1"/>
    </source>
</evidence>
<protein>
    <submittedName>
        <fullName evidence="3">Zinc finger BED domain-containing protein 5</fullName>
    </submittedName>
</protein>
<dbReference type="InterPro" id="IPR012337">
    <property type="entry name" value="RNaseH-like_sf"/>
</dbReference>
<dbReference type="SUPFAM" id="SSF53098">
    <property type="entry name" value="Ribonuclease H-like"/>
    <property type="match status" value="1"/>
</dbReference>
<dbReference type="AlphaFoldDB" id="A0A183VCM9"/>
<keyword evidence="2" id="KW-1185">Reference proteome</keyword>
<dbReference type="EMBL" id="UYWY01025597">
    <property type="protein sequence ID" value="VDM49820.1"/>
    <property type="molecule type" value="Genomic_DNA"/>
</dbReference>
<dbReference type="WBParaSite" id="TCNE_0001850301-mRNA-1">
    <property type="protein sequence ID" value="TCNE_0001850301-mRNA-1"/>
    <property type="gene ID" value="TCNE_0001850301"/>
</dbReference>
<reference evidence="3" key="1">
    <citation type="submission" date="2016-06" db="UniProtKB">
        <authorList>
            <consortium name="WormBaseParasite"/>
        </authorList>
    </citation>
    <scope>IDENTIFICATION</scope>
</reference>
<accession>A0A183VCM9</accession>
<evidence type="ECO:0000313" key="1">
    <source>
        <dbReference type="EMBL" id="VDM49820.1"/>
    </source>
</evidence>
<name>A0A183VCM9_TOXCA</name>
<evidence type="ECO:0000313" key="2">
    <source>
        <dbReference type="Proteomes" id="UP000050794"/>
    </source>
</evidence>
<organism evidence="2 3">
    <name type="scientific">Toxocara canis</name>
    <name type="common">Canine roundworm</name>
    <dbReference type="NCBI Taxonomy" id="6265"/>
    <lineage>
        <taxon>Eukaryota</taxon>
        <taxon>Metazoa</taxon>
        <taxon>Ecdysozoa</taxon>
        <taxon>Nematoda</taxon>
        <taxon>Chromadorea</taxon>
        <taxon>Rhabditida</taxon>
        <taxon>Spirurina</taxon>
        <taxon>Ascaridomorpha</taxon>
        <taxon>Ascaridoidea</taxon>
        <taxon>Toxocaridae</taxon>
        <taxon>Toxocara</taxon>
    </lineage>
</organism>
<proteinExistence type="predicted"/>
<dbReference type="Proteomes" id="UP000050794">
    <property type="component" value="Unassembled WGS sequence"/>
</dbReference>
<sequence>MALAKVSLCLFLTHEFREYTAVLNPQFVPRRLLLASGRAIIKEKIVRELEGSVGASVTVDIWSGKCIKDSLIAATIHYIGEGSLKNAFLGLKRLNGHHDAQTIKRGCLKILNSMGINESSIYRMVTDSDTNIVRAFKNEYETGNSSKHIKERK</sequence>